<name>E0VWB0_PEDHC</name>
<dbReference type="GeneID" id="8239401"/>
<evidence type="ECO:0000256" key="1">
    <source>
        <dbReference type="PROSITE-ProRule" id="PRU00339"/>
    </source>
</evidence>
<dbReference type="eggNOG" id="KOG2796">
    <property type="taxonomic scope" value="Eukaryota"/>
</dbReference>
<dbReference type="PANTHER" id="PTHR21581">
    <property type="entry name" value="D-ALANYL-D-ALANINE CARBOXYPEPTIDASE"/>
    <property type="match status" value="1"/>
</dbReference>
<evidence type="ECO:0000313" key="3">
    <source>
        <dbReference type="EnsemblMetazoa" id="PHUM476980-PA"/>
    </source>
</evidence>
<reference evidence="2" key="1">
    <citation type="submission" date="2007-04" db="EMBL/GenBank/DDBJ databases">
        <title>Annotation of Pediculus humanus corporis strain USDA.</title>
        <authorList>
            <person name="Kirkness E."/>
            <person name="Hannick L."/>
            <person name="Hass B."/>
            <person name="Bruggner R."/>
            <person name="Lawson D."/>
            <person name="Bidwell S."/>
            <person name="Joardar V."/>
            <person name="Caler E."/>
            <person name="Walenz B."/>
            <person name="Inman J."/>
            <person name="Schobel S."/>
            <person name="Galinsky K."/>
            <person name="Amedeo P."/>
            <person name="Strausberg R."/>
        </authorList>
    </citation>
    <scope>NUCLEOTIDE SEQUENCE</scope>
    <source>
        <strain evidence="2">USDA</strain>
    </source>
</reference>
<sequence>MVTSPPGSYVPKRENLTMPGVILEEDMKDPVYEAVHYYLGPNEAAKRKVLSAAEVTQDDRGIRELIQAGCYTSAVNLTKQLLTIYGQGAGRAGHLSKHTVHSIQLWFTRLSLLVKLRSFTVAQKESEPFGDLEKPDMFFQFYPELYGGRSGSMVPFSLRLLVAQLPAHVKKHQLALSKLSAILSTVRKDLLEDGTPCELNPADREVSIKFWSGRESRVLHSIVNTALLDKDYTLAIEVMQELIAKEQDVNAIKSLQSALGRIFLQLGDVKSAEKLFASAHLGLDKPKLRDLIDSGLFLLTQNDFEKAYVMFEKAYQLDPHSITAVNNMSVCQLYSGKLKEAILLLEEALQKYPTLAIHESLLLNLCTLYELQSTFWSQPKLKLLSLVNQYKGDGFNIGCLKLQM</sequence>
<dbReference type="Gene3D" id="1.25.40.10">
    <property type="entry name" value="Tetratricopeptide repeat domain"/>
    <property type="match status" value="1"/>
</dbReference>
<proteinExistence type="predicted"/>
<dbReference type="EnsemblMetazoa" id="PHUM476980-RA">
    <property type="protein sequence ID" value="PHUM476980-PA"/>
    <property type="gene ID" value="PHUM476980"/>
</dbReference>
<dbReference type="AlphaFoldDB" id="E0VWB0"/>
<dbReference type="InParanoid" id="E0VWB0"/>
<dbReference type="PROSITE" id="PS50005">
    <property type="entry name" value="TPR"/>
    <property type="match status" value="1"/>
</dbReference>
<dbReference type="KEGG" id="phu:Phum_PHUM476980"/>
<evidence type="ECO:0000313" key="2">
    <source>
        <dbReference type="EMBL" id="EEB17666.1"/>
    </source>
</evidence>
<dbReference type="EMBL" id="AAZO01005781">
    <property type="status" value="NOT_ANNOTATED_CDS"/>
    <property type="molecule type" value="Genomic_DNA"/>
</dbReference>
<feature type="repeat" description="TPR" evidence="1">
    <location>
        <begin position="288"/>
        <end position="321"/>
    </location>
</feature>
<organism>
    <name type="scientific">Pediculus humanus subsp. corporis</name>
    <name type="common">Body louse</name>
    <dbReference type="NCBI Taxonomy" id="121224"/>
    <lineage>
        <taxon>Eukaryota</taxon>
        <taxon>Metazoa</taxon>
        <taxon>Ecdysozoa</taxon>
        <taxon>Arthropoda</taxon>
        <taxon>Hexapoda</taxon>
        <taxon>Insecta</taxon>
        <taxon>Pterygota</taxon>
        <taxon>Neoptera</taxon>
        <taxon>Paraneoptera</taxon>
        <taxon>Psocodea</taxon>
        <taxon>Troctomorpha</taxon>
        <taxon>Phthiraptera</taxon>
        <taxon>Anoplura</taxon>
        <taxon>Pediculidae</taxon>
        <taxon>Pediculus</taxon>
    </lineage>
</organism>
<dbReference type="CTD" id="8239401"/>
<dbReference type="HOGENOM" id="CLU_014917_1_1_1"/>
<reference evidence="3" key="3">
    <citation type="submission" date="2020-05" db="UniProtKB">
        <authorList>
            <consortium name="EnsemblMetazoa"/>
        </authorList>
    </citation>
    <scope>IDENTIFICATION</scope>
    <source>
        <strain evidence="3">USDA</strain>
    </source>
</reference>
<dbReference type="GO" id="GO:0005794">
    <property type="term" value="C:Golgi apparatus"/>
    <property type="evidence" value="ECO:0007669"/>
    <property type="project" value="TreeGrafter"/>
</dbReference>
<dbReference type="InterPro" id="IPR019734">
    <property type="entry name" value="TPR_rpt"/>
</dbReference>
<dbReference type="OMA" id="FYPELYG"/>
<dbReference type="GO" id="GO:0030008">
    <property type="term" value="C:TRAPP complex"/>
    <property type="evidence" value="ECO:0007669"/>
    <property type="project" value="TreeGrafter"/>
</dbReference>
<dbReference type="OrthoDB" id="428342at2759"/>
<dbReference type="Proteomes" id="UP000009046">
    <property type="component" value="Unassembled WGS sequence"/>
</dbReference>
<dbReference type="RefSeq" id="XP_002430404.1">
    <property type="nucleotide sequence ID" value="XM_002430359.1"/>
</dbReference>
<evidence type="ECO:0000313" key="4">
    <source>
        <dbReference type="Proteomes" id="UP000009046"/>
    </source>
</evidence>
<dbReference type="PANTHER" id="PTHR21581:SF6">
    <property type="entry name" value="TRAFFICKING PROTEIN PARTICLE COMPLEX SUBUNIT 12"/>
    <property type="match status" value="1"/>
</dbReference>
<keyword evidence="4" id="KW-1185">Reference proteome</keyword>
<dbReference type="FunCoup" id="E0VWB0">
    <property type="interactions" value="1122"/>
</dbReference>
<protein>
    <submittedName>
        <fullName evidence="2 3">Tetratricopeptide repeat protein, putative</fullName>
    </submittedName>
</protein>
<dbReference type="InterPro" id="IPR011990">
    <property type="entry name" value="TPR-like_helical_dom_sf"/>
</dbReference>
<accession>E0VWB0</accession>
<dbReference type="SUPFAM" id="SSF48452">
    <property type="entry name" value="TPR-like"/>
    <property type="match status" value="1"/>
</dbReference>
<keyword evidence="1" id="KW-0802">TPR repeat</keyword>
<reference evidence="2" key="2">
    <citation type="submission" date="2007-04" db="EMBL/GenBank/DDBJ databases">
        <title>The genome of the human body louse.</title>
        <authorList>
            <consortium name="The Human Body Louse Genome Consortium"/>
            <person name="Kirkness E."/>
            <person name="Walenz B."/>
            <person name="Hass B."/>
            <person name="Bruggner R."/>
            <person name="Strausberg R."/>
        </authorList>
    </citation>
    <scope>NUCLEOTIDE SEQUENCE</scope>
    <source>
        <strain evidence="2">USDA</strain>
    </source>
</reference>
<dbReference type="SMART" id="SM00028">
    <property type="entry name" value="TPR"/>
    <property type="match status" value="2"/>
</dbReference>
<dbReference type="EMBL" id="DS235818">
    <property type="protein sequence ID" value="EEB17666.1"/>
    <property type="molecule type" value="Genomic_DNA"/>
</dbReference>
<dbReference type="STRING" id="121224.E0VWB0"/>
<dbReference type="VEuPathDB" id="VectorBase:PHUM476980"/>
<gene>
    <name evidence="3" type="primary">8239401</name>
    <name evidence="2" type="ORF">Phum_PHUM476980</name>
</gene>
<dbReference type="Pfam" id="PF14559">
    <property type="entry name" value="TPR_19"/>
    <property type="match status" value="1"/>
</dbReference>